<dbReference type="GO" id="GO:0043565">
    <property type="term" value="F:sequence-specific DNA binding"/>
    <property type="evidence" value="ECO:0007669"/>
    <property type="project" value="TreeGrafter"/>
</dbReference>
<dbReference type="GO" id="GO:0006351">
    <property type="term" value="P:DNA-templated transcription"/>
    <property type="evidence" value="ECO:0007669"/>
    <property type="project" value="TreeGrafter"/>
</dbReference>
<comment type="similarity">
    <text evidence="1">Belongs to the LysR transcriptional regulatory family.</text>
</comment>
<organism evidence="3 4">
    <name type="scientific">Roseovarius gaetbuli</name>
    <dbReference type="NCBI Taxonomy" id="1356575"/>
    <lineage>
        <taxon>Bacteria</taxon>
        <taxon>Pseudomonadati</taxon>
        <taxon>Pseudomonadota</taxon>
        <taxon>Alphaproteobacteria</taxon>
        <taxon>Rhodobacterales</taxon>
        <taxon>Roseobacteraceae</taxon>
        <taxon>Roseovarius</taxon>
    </lineage>
</organism>
<dbReference type="AlphaFoldDB" id="A0A1X7A5X7"/>
<dbReference type="Proteomes" id="UP000194012">
    <property type="component" value="Unassembled WGS sequence"/>
</dbReference>
<evidence type="ECO:0000256" key="1">
    <source>
        <dbReference type="ARBA" id="ARBA00009437"/>
    </source>
</evidence>
<dbReference type="InterPro" id="IPR036388">
    <property type="entry name" value="WH-like_DNA-bd_sf"/>
</dbReference>
<accession>A0A1X7A5X7</accession>
<dbReference type="InterPro" id="IPR036390">
    <property type="entry name" value="WH_DNA-bd_sf"/>
</dbReference>
<dbReference type="Pfam" id="PF00126">
    <property type="entry name" value="HTH_1"/>
    <property type="match status" value="1"/>
</dbReference>
<proteinExistence type="inferred from homology"/>
<protein>
    <submittedName>
        <fullName evidence="3">Glycine cleavage system transcriptional activator</fullName>
    </submittedName>
</protein>
<dbReference type="EMBL" id="FWFJ01000046">
    <property type="protein sequence ID" value="SLN70954.1"/>
    <property type="molecule type" value="Genomic_DNA"/>
</dbReference>
<name>A0A1X7A5X7_9RHOB</name>
<dbReference type="PROSITE" id="PS50931">
    <property type="entry name" value="HTH_LYSR"/>
    <property type="match status" value="1"/>
</dbReference>
<evidence type="ECO:0000259" key="2">
    <source>
        <dbReference type="PROSITE" id="PS50931"/>
    </source>
</evidence>
<dbReference type="SUPFAM" id="SSF46785">
    <property type="entry name" value="Winged helix' DNA-binding domain"/>
    <property type="match status" value="1"/>
</dbReference>
<sequence>MKPRSRISLNALRTFEAVARRKSMTAAAQELCVTAGAVSRQIAELQAVLSIHAVEQTLRLPVGPASA</sequence>
<evidence type="ECO:0000313" key="3">
    <source>
        <dbReference type="EMBL" id="SLN70954.1"/>
    </source>
</evidence>
<gene>
    <name evidence="3" type="primary">gcvA_4</name>
    <name evidence="3" type="ORF">ROG8370_03406</name>
</gene>
<dbReference type="PANTHER" id="PTHR30537">
    <property type="entry name" value="HTH-TYPE TRANSCRIPTIONAL REGULATOR"/>
    <property type="match status" value="1"/>
</dbReference>
<dbReference type="GO" id="GO:0003700">
    <property type="term" value="F:DNA-binding transcription factor activity"/>
    <property type="evidence" value="ECO:0007669"/>
    <property type="project" value="InterPro"/>
</dbReference>
<dbReference type="PANTHER" id="PTHR30537:SF74">
    <property type="entry name" value="HTH-TYPE TRANSCRIPTIONAL REGULATOR TRPI"/>
    <property type="match status" value="1"/>
</dbReference>
<dbReference type="Gene3D" id="1.10.10.10">
    <property type="entry name" value="Winged helix-like DNA-binding domain superfamily/Winged helix DNA-binding domain"/>
    <property type="match status" value="1"/>
</dbReference>
<keyword evidence="4" id="KW-1185">Reference proteome</keyword>
<evidence type="ECO:0000313" key="4">
    <source>
        <dbReference type="Proteomes" id="UP000194012"/>
    </source>
</evidence>
<reference evidence="4" key="1">
    <citation type="submission" date="2017-03" db="EMBL/GenBank/DDBJ databases">
        <authorList>
            <person name="Rodrigo-Torres L."/>
            <person name="Arahal R.D."/>
            <person name="Lucena T."/>
        </authorList>
    </citation>
    <scope>NUCLEOTIDE SEQUENCE [LARGE SCALE GENOMIC DNA]</scope>
    <source>
        <strain evidence="4">CECT 8370</strain>
    </source>
</reference>
<dbReference type="RefSeq" id="WP_085828337.1">
    <property type="nucleotide sequence ID" value="NZ_FWFJ01000046.1"/>
</dbReference>
<dbReference type="InterPro" id="IPR058163">
    <property type="entry name" value="LysR-type_TF_proteobact-type"/>
</dbReference>
<dbReference type="InterPro" id="IPR000847">
    <property type="entry name" value="LysR_HTH_N"/>
</dbReference>
<feature type="domain" description="HTH lysR-type" evidence="2">
    <location>
        <begin position="7"/>
        <end position="45"/>
    </location>
</feature>